<organism evidence="1 2">
    <name type="scientific">Rhizophlyctis rosea</name>
    <dbReference type="NCBI Taxonomy" id="64517"/>
    <lineage>
        <taxon>Eukaryota</taxon>
        <taxon>Fungi</taxon>
        <taxon>Fungi incertae sedis</taxon>
        <taxon>Chytridiomycota</taxon>
        <taxon>Chytridiomycota incertae sedis</taxon>
        <taxon>Chytridiomycetes</taxon>
        <taxon>Rhizophlyctidales</taxon>
        <taxon>Rhizophlyctidaceae</taxon>
        <taxon>Rhizophlyctis</taxon>
    </lineage>
</organism>
<sequence>MLFTKIDLIPSAGPLLLEAMRNENGPNSSFKRYWTSGRLDGKDEGNLHPNPLLAYTEYNKDFALHYASNPLDGFHLAGAYAVLEGQEKENDAISVLDAAHQEFREWGRCWVEVCKAKEMEVCLRFWRADALDCCSVLEILGSCRQSPTQFHSPIHGFGMAPIILTADYSVTPRRLPTKFDVIDTSNLADHIGFLNLLPSTIPLLRRSSGATLYTDVLVARKHHTDDLTQFLMNSLHMDPVVFASLTGLAPEALILPFTCRLNVGFEYFLAKVLGNEDRKQHAMHIGWRVFETMDGAVEGALSDGGVMMDPTDFGEIMWNVYKGMFTGEDIMQLIDPSNFKPSMLGPHYTRTSFARVLSFLSNRTGVSAQIDKCSYLTEVVKHVVEKASKHFVTFMSHHEDLKMCLHFEGISSSDALRPTEEDIDMGRSNVRSILKDASLNDLPLVIRLAFLVPRQTVDKLLVLQEGVSESRSMNRMELLNTPRMVAHVCVGYKDHIFGGLNYSFVRKIDQVCRRSGGHDGIGNDGRGWKVDCDTFSLEEDVAGMFGSGELAIMFDVPTWLLMAEPEKTKISIALVQDERSPLYVRLLGMGLEVVRADLKDVDRVGIVARSPYRGESELAKLMPMNRMAGIARPDSAKTENGNRVAVPFAPECIVSSSQMKMELSTDLSLLKHFTTTITAESEEISKLLATNAAVIVH</sequence>
<evidence type="ECO:0000313" key="2">
    <source>
        <dbReference type="Proteomes" id="UP001212841"/>
    </source>
</evidence>
<protein>
    <submittedName>
        <fullName evidence="1">Uncharacterized protein</fullName>
    </submittedName>
</protein>
<reference evidence="1" key="1">
    <citation type="submission" date="2020-05" db="EMBL/GenBank/DDBJ databases">
        <title>Phylogenomic resolution of chytrid fungi.</title>
        <authorList>
            <person name="Stajich J.E."/>
            <person name="Amses K."/>
            <person name="Simmons R."/>
            <person name="Seto K."/>
            <person name="Myers J."/>
            <person name="Bonds A."/>
            <person name="Quandt C.A."/>
            <person name="Barry K."/>
            <person name="Liu P."/>
            <person name="Grigoriev I."/>
            <person name="Longcore J.E."/>
            <person name="James T.Y."/>
        </authorList>
    </citation>
    <scope>NUCLEOTIDE SEQUENCE</scope>
    <source>
        <strain evidence="1">JEL0318</strain>
    </source>
</reference>
<comment type="caution">
    <text evidence="1">The sequence shown here is derived from an EMBL/GenBank/DDBJ whole genome shotgun (WGS) entry which is preliminary data.</text>
</comment>
<accession>A0AAD5SHZ2</accession>
<dbReference type="Proteomes" id="UP001212841">
    <property type="component" value="Unassembled WGS sequence"/>
</dbReference>
<gene>
    <name evidence="1" type="ORF">HK097_003357</name>
</gene>
<dbReference type="EMBL" id="JADGJD010000179">
    <property type="protein sequence ID" value="KAJ3053792.1"/>
    <property type="molecule type" value="Genomic_DNA"/>
</dbReference>
<keyword evidence="2" id="KW-1185">Reference proteome</keyword>
<proteinExistence type="predicted"/>
<name>A0AAD5SHZ2_9FUNG</name>
<evidence type="ECO:0000313" key="1">
    <source>
        <dbReference type="EMBL" id="KAJ3053792.1"/>
    </source>
</evidence>
<dbReference type="AlphaFoldDB" id="A0AAD5SHZ2"/>